<feature type="domain" description="Poly-beta-hydroxybutyrate polymerase N-terminal" evidence="6">
    <location>
        <begin position="110"/>
        <end position="281"/>
    </location>
</feature>
<dbReference type="InterPro" id="IPR000073">
    <property type="entry name" value="AB_hydrolase_1"/>
</dbReference>
<evidence type="ECO:0000313" key="7">
    <source>
        <dbReference type="EMBL" id="OSQ48376.1"/>
    </source>
</evidence>
<feature type="domain" description="AB hydrolase-1" evidence="5">
    <location>
        <begin position="283"/>
        <end position="525"/>
    </location>
</feature>
<dbReference type="PANTHER" id="PTHR36837">
    <property type="entry name" value="POLY(3-HYDROXYALKANOATE) POLYMERASE SUBUNIT PHAC"/>
    <property type="match status" value="1"/>
</dbReference>
<name>A0A1Y2LC26_9PROT</name>
<organism evidence="7 8">
    <name type="scientific">Thalassospira alkalitolerans</name>
    <dbReference type="NCBI Taxonomy" id="1293890"/>
    <lineage>
        <taxon>Bacteria</taxon>
        <taxon>Pseudomonadati</taxon>
        <taxon>Pseudomonadota</taxon>
        <taxon>Alphaproteobacteria</taxon>
        <taxon>Rhodospirillales</taxon>
        <taxon>Thalassospiraceae</taxon>
        <taxon>Thalassospira</taxon>
    </lineage>
</organism>
<dbReference type="Proteomes" id="UP000193396">
    <property type="component" value="Unassembled WGS sequence"/>
</dbReference>
<dbReference type="InterPro" id="IPR051321">
    <property type="entry name" value="PHA/PHB_synthase"/>
</dbReference>
<dbReference type="InterPro" id="IPR029058">
    <property type="entry name" value="AB_hydrolase_fold"/>
</dbReference>
<dbReference type="GO" id="GO:0005737">
    <property type="term" value="C:cytoplasm"/>
    <property type="evidence" value="ECO:0007669"/>
    <property type="project" value="UniProtKB-SubCell"/>
</dbReference>
<dbReference type="NCBIfam" id="TIGR01838">
    <property type="entry name" value="PHA_synth_I"/>
    <property type="match status" value="1"/>
</dbReference>
<comment type="caution">
    <text evidence="7">The sequence shown here is derived from an EMBL/GenBank/DDBJ whole genome shotgun (WGS) entry which is preliminary data.</text>
</comment>
<dbReference type="AlphaFoldDB" id="A0A1Y2LC26"/>
<reference evidence="7 8" key="1">
    <citation type="submission" date="2014-03" db="EMBL/GenBank/DDBJ databases">
        <title>The draft genome sequence of Thalassospira alkalitolerans JCM 18968.</title>
        <authorList>
            <person name="Lai Q."/>
            <person name="Shao Z."/>
        </authorList>
    </citation>
    <scope>NUCLEOTIDE SEQUENCE [LARGE SCALE GENOMIC DNA]</scope>
    <source>
        <strain evidence="7 8">JCM 18968</strain>
    </source>
</reference>
<dbReference type="InterPro" id="IPR010963">
    <property type="entry name" value="PHA_synth_I"/>
</dbReference>
<protein>
    <submittedName>
        <fullName evidence="7">Poly(3-hydroxyalkanoate) synthetase</fullName>
    </submittedName>
</protein>
<keyword evidence="8" id="KW-1185">Reference proteome</keyword>
<dbReference type="Gene3D" id="3.40.50.1820">
    <property type="entry name" value="alpha/beta hydrolase"/>
    <property type="match status" value="1"/>
</dbReference>
<evidence type="ECO:0000256" key="3">
    <source>
        <dbReference type="ARBA" id="ARBA00022679"/>
    </source>
</evidence>
<evidence type="ECO:0000256" key="1">
    <source>
        <dbReference type="ARBA" id="ARBA00004496"/>
    </source>
</evidence>
<evidence type="ECO:0000259" key="6">
    <source>
        <dbReference type="Pfam" id="PF07167"/>
    </source>
</evidence>
<dbReference type="SUPFAM" id="SSF53474">
    <property type="entry name" value="alpha/beta-Hydrolases"/>
    <property type="match status" value="1"/>
</dbReference>
<dbReference type="GO" id="GO:0042619">
    <property type="term" value="P:poly-hydroxybutyrate biosynthetic process"/>
    <property type="evidence" value="ECO:0007669"/>
    <property type="project" value="InterPro"/>
</dbReference>
<evidence type="ECO:0000256" key="2">
    <source>
        <dbReference type="ARBA" id="ARBA00022490"/>
    </source>
</evidence>
<keyword evidence="2" id="KW-0963">Cytoplasm</keyword>
<evidence type="ECO:0000313" key="8">
    <source>
        <dbReference type="Proteomes" id="UP000193396"/>
    </source>
</evidence>
<accession>A0A1Y2LC26</accession>
<dbReference type="Pfam" id="PF07167">
    <property type="entry name" value="PhaC_N"/>
    <property type="match status" value="1"/>
</dbReference>
<dbReference type="STRING" id="1293890.TALK_08895"/>
<dbReference type="RefSeq" id="WP_085617976.1">
    <property type="nucleotide sequence ID" value="NZ_CAXBPE010000020.1"/>
</dbReference>
<proteinExistence type="predicted"/>
<dbReference type="Pfam" id="PF00561">
    <property type="entry name" value="Abhydrolase_1"/>
    <property type="match status" value="1"/>
</dbReference>
<gene>
    <name evidence="7" type="ORF">TALK_08895</name>
</gene>
<comment type="subcellular location">
    <subcellularLocation>
        <location evidence="1">Cytoplasm</location>
    </subcellularLocation>
</comment>
<keyword evidence="3" id="KW-0808">Transferase</keyword>
<dbReference type="PANTHER" id="PTHR36837:SF5">
    <property type="entry name" value="POLY-3-HYDROXYBUTYRATE SYNTHASE"/>
    <property type="match status" value="1"/>
</dbReference>
<dbReference type="GO" id="GO:0016746">
    <property type="term" value="F:acyltransferase activity"/>
    <property type="evidence" value="ECO:0007669"/>
    <property type="project" value="UniProtKB-KW"/>
</dbReference>
<dbReference type="OrthoDB" id="7208816at2"/>
<sequence length="600" mass="68037">MTNQQAKETEIRLPDPEELSSSMAVIAERSQRLVADFLAKQAEDPEISDPDPLNIGSAFVELTSHMMKNPAKLVEAQMDLWQQYYLLWHNTTMRMMGQDSDPVALPQKGDRRFRDEAWEDNELFGFIKQSYLLSSQWMQNVVQDVDGLDEKTAQKVEFYTRQFADAISPTNFMMTNPEVLRATIESGGENLLKGLQNLLSDLERGKGKLQIRMTDLDAFKIGENVATTEGSVIGRTPLMELLQYKPTTDKVAKRPLMIIPPWINKYYILDLRPENSFIKWAVDQGHTVFVLSWVNPDSKLAEESFEDYARDGILAALDLIEQATGETEINAIGYCLGGTLLASTLAYMAKKGDERIKSATFFTTLTDFEKSGELSVFVDDKQIESIENRMAKDGYLDGRDMAMSFNMLRANDLIWSFVVNNYMLGKDPFPFDLLYWNSDSTRMPKAMHSFYLRNMYNKNLLREPGGITVLGEKIDLRDIKIPVYFLSTREDHIAPWQATYAGTQLMSGQVKFVLSASGHIAGVVNPPAANKYCHWTYNRNPANPDDWLAKATQHEGSWWTDWQNWISRRSGGQIEARNPGDGKLKVLGAAPGEYVKVQLS</sequence>
<keyword evidence="4" id="KW-0012">Acyltransferase</keyword>
<dbReference type="InterPro" id="IPR010941">
    <property type="entry name" value="PhaC_N"/>
</dbReference>
<dbReference type="EMBL" id="JFKB01000005">
    <property type="protein sequence ID" value="OSQ48376.1"/>
    <property type="molecule type" value="Genomic_DNA"/>
</dbReference>
<evidence type="ECO:0000256" key="4">
    <source>
        <dbReference type="ARBA" id="ARBA00023315"/>
    </source>
</evidence>
<evidence type="ECO:0000259" key="5">
    <source>
        <dbReference type="Pfam" id="PF00561"/>
    </source>
</evidence>